<sequence>MQIIKNVKIINPNKIIECANILIQNNKIKDIIITNNKPEFIVVPGFIDTHIHGFYNYDIMQGQKAVEIISRKLALKGTTAFMPTLMTNKWEVILDALKNVSKNKKWVSRNLGLHLEGPFIGPSKKGAHKPEYLKKASLKDINTLYQASQQKLIKVSFDPLMVGLKEFLHMKKLGIIGSIGHSNVDMHLANKYFENGCFSVCHAWNAMSGIDSRNPGLLQASLMNQNVYLEIIFDLLHISKESLTFTFINKGYDKIIAISDAIKPAYYKNGENISGDIAVVKKGLKITLKDSKTIAGSGICIHDAFKNLIKIGVHPCDVVKMTSYNSAKYLNLDNQLGKIQKNYLADLVLMDTKYRIKHVYINGQKIK</sequence>
<dbReference type="Proteomes" id="UP000295757">
    <property type="component" value="Unassembled WGS sequence"/>
</dbReference>
<dbReference type="EMBL" id="SOCN01000006">
    <property type="protein sequence ID" value="TDV22703.1"/>
    <property type="molecule type" value="Genomic_DNA"/>
</dbReference>
<keyword evidence="4 5" id="KW-0119">Carbohydrate metabolism</keyword>
<feature type="binding site" evidence="7">
    <location>
        <position position="237"/>
    </location>
    <ligand>
        <name>substrate</name>
    </ligand>
</feature>
<feature type="binding site" evidence="7">
    <location>
        <position position="127"/>
    </location>
    <ligand>
        <name>substrate</name>
    </ligand>
</feature>
<dbReference type="RefSeq" id="WP_318025694.1">
    <property type="nucleotide sequence ID" value="NZ_SOCN01000006.1"/>
</dbReference>
<dbReference type="NCBIfam" id="TIGR00221">
    <property type="entry name" value="nagA"/>
    <property type="match status" value="1"/>
</dbReference>
<evidence type="ECO:0000259" key="9">
    <source>
        <dbReference type="Pfam" id="PF01979"/>
    </source>
</evidence>
<dbReference type="InterPro" id="IPR003764">
    <property type="entry name" value="GlcNAc_6-P_deAcase"/>
</dbReference>
<accession>A0A4R7UDW6</accession>
<dbReference type="AlphaFoldDB" id="A0A4R7UDW6"/>
<evidence type="ECO:0000313" key="10">
    <source>
        <dbReference type="EMBL" id="TDV22703.1"/>
    </source>
</evidence>
<dbReference type="GO" id="GO:0008448">
    <property type="term" value="F:N-acetylglucosamine-6-phosphate deacetylase activity"/>
    <property type="evidence" value="ECO:0007669"/>
    <property type="project" value="InterPro"/>
</dbReference>
<name>A0A4R7UDW6_9BACT</name>
<evidence type="ECO:0000256" key="2">
    <source>
        <dbReference type="ARBA" id="ARBA00022723"/>
    </source>
</evidence>
<dbReference type="PIRSF" id="PIRSF038994">
    <property type="entry name" value="NagA"/>
    <property type="match status" value="1"/>
</dbReference>
<dbReference type="Gene3D" id="2.30.40.10">
    <property type="entry name" value="Urease, subunit C, domain 1"/>
    <property type="match status" value="1"/>
</dbReference>
<keyword evidence="2 8" id="KW-0479">Metal-binding</keyword>
<comment type="caution">
    <text evidence="10">The sequence shown here is derived from an EMBL/GenBank/DDBJ whole genome shotgun (WGS) entry which is preliminary data.</text>
</comment>
<dbReference type="SUPFAM" id="SSF51556">
    <property type="entry name" value="Metallo-dependent hydrolases"/>
    <property type="match status" value="1"/>
</dbReference>
<dbReference type="Gene3D" id="3.20.20.140">
    <property type="entry name" value="Metal-dependent hydrolases"/>
    <property type="match status" value="1"/>
</dbReference>
<evidence type="ECO:0000256" key="6">
    <source>
        <dbReference type="PIRSR" id="PIRSR038994-1"/>
    </source>
</evidence>
<feature type="binding site" evidence="8">
    <location>
        <position position="202"/>
    </location>
    <ligand>
        <name>Zn(2+)</name>
        <dbReference type="ChEBI" id="CHEBI:29105"/>
    </ligand>
</feature>
<dbReference type="InterPro" id="IPR006680">
    <property type="entry name" value="Amidohydro-rel"/>
</dbReference>
<evidence type="ECO:0000256" key="7">
    <source>
        <dbReference type="PIRSR" id="PIRSR038994-2"/>
    </source>
</evidence>
<feature type="domain" description="Amidohydrolase-related" evidence="9">
    <location>
        <begin position="41"/>
        <end position="364"/>
    </location>
</feature>
<evidence type="ECO:0000256" key="1">
    <source>
        <dbReference type="ARBA" id="ARBA00010716"/>
    </source>
</evidence>
<feature type="binding site" evidence="8">
    <location>
        <position position="181"/>
    </location>
    <ligand>
        <name>Zn(2+)</name>
        <dbReference type="ChEBI" id="CHEBI:29105"/>
    </ligand>
</feature>
<reference evidence="10 11" key="1">
    <citation type="submission" date="2019-03" db="EMBL/GenBank/DDBJ databases">
        <title>Genomic Encyclopedia of Archaeal and Bacterial Type Strains, Phase II (KMG-II): from individual species to whole genera.</title>
        <authorList>
            <person name="Goeker M."/>
        </authorList>
    </citation>
    <scope>NUCLEOTIDE SEQUENCE [LARGE SCALE GENOMIC DNA]</scope>
    <source>
        <strain evidence="10 11">ATCC 35214</strain>
    </source>
</reference>
<dbReference type="InterPro" id="IPR011059">
    <property type="entry name" value="Metal-dep_hydrolase_composite"/>
</dbReference>
<feature type="binding site" evidence="7">
    <location>
        <begin position="205"/>
        <end position="206"/>
    </location>
    <ligand>
        <name>substrate</name>
    </ligand>
</feature>
<comment type="cofactor">
    <cofactor evidence="8">
        <name>a divalent metal cation</name>
        <dbReference type="ChEBI" id="CHEBI:60240"/>
    </cofactor>
    <text evidence="8">Binds 1 divalent metal cation per subunit.</text>
</comment>
<evidence type="ECO:0000256" key="4">
    <source>
        <dbReference type="ARBA" id="ARBA00023277"/>
    </source>
</evidence>
<protein>
    <submittedName>
        <fullName evidence="10">N-acetylglucosamine 6-phosphate deacetylase</fullName>
    </submittedName>
</protein>
<evidence type="ECO:0000256" key="3">
    <source>
        <dbReference type="ARBA" id="ARBA00022801"/>
    </source>
</evidence>
<feature type="binding site" evidence="8">
    <location>
        <position position="116"/>
    </location>
    <ligand>
        <name>Zn(2+)</name>
        <dbReference type="ChEBI" id="CHEBI:29105"/>
    </ligand>
</feature>
<organism evidence="10 11">
    <name type="scientific">Mycoplasmopsis mustelae</name>
    <dbReference type="NCBI Taxonomy" id="171289"/>
    <lineage>
        <taxon>Bacteria</taxon>
        <taxon>Bacillati</taxon>
        <taxon>Mycoplasmatota</taxon>
        <taxon>Mycoplasmoidales</taxon>
        <taxon>Metamycoplasmataceae</taxon>
        <taxon>Mycoplasmopsis</taxon>
    </lineage>
</organism>
<keyword evidence="11" id="KW-1185">Reference proteome</keyword>
<keyword evidence="3 5" id="KW-0378">Hydrolase</keyword>
<feature type="binding site" evidence="7">
    <location>
        <position position="213"/>
    </location>
    <ligand>
        <name>substrate</name>
    </ligand>
</feature>
<dbReference type="PANTHER" id="PTHR11113">
    <property type="entry name" value="N-ACETYLGLUCOSAMINE-6-PHOSPHATE DEACETYLASE"/>
    <property type="match status" value="1"/>
</dbReference>
<evidence type="ECO:0000256" key="5">
    <source>
        <dbReference type="PIRNR" id="PIRNR038994"/>
    </source>
</evidence>
<dbReference type="PANTHER" id="PTHR11113:SF14">
    <property type="entry name" value="N-ACETYLGLUCOSAMINE-6-PHOSPHATE DEACETYLASE"/>
    <property type="match status" value="1"/>
</dbReference>
<gene>
    <name evidence="10" type="ORF">BCF59_0739</name>
</gene>
<comment type="similarity">
    <text evidence="1 5">Belongs to the metallo-dependent hydrolases superfamily. NagA family.</text>
</comment>
<dbReference type="SUPFAM" id="SSF51338">
    <property type="entry name" value="Composite domain of metallo-dependent hydrolases"/>
    <property type="match status" value="1"/>
</dbReference>
<proteinExistence type="inferred from homology"/>
<dbReference type="GO" id="GO:0006046">
    <property type="term" value="P:N-acetylglucosamine catabolic process"/>
    <property type="evidence" value="ECO:0007669"/>
    <property type="project" value="TreeGrafter"/>
</dbReference>
<feature type="binding site" evidence="7">
    <location>
        <begin position="294"/>
        <end position="296"/>
    </location>
    <ligand>
        <name>substrate</name>
    </ligand>
</feature>
<dbReference type="Pfam" id="PF01979">
    <property type="entry name" value="Amidohydro_1"/>
    <property type="match status" value="1"/>
</dbReference>
<feature type="active site" description="Proton donor/acceptor" evidence="6">
    <location>
        <position position="260"/>
    </location>
</feature>
<evidence type="ECO:0000256" key="8">
    <source>
        <dbReference type="PIRSR" id="PIRSR038994-3"/>
    </source>
</evidence>
<evidence type="ECO:0000313" key="11">
    <source>
        <dbReference type="Proteomes" id="UP000295757"/>
    </source>
</evidence>
<dbReference type="GO" id="GO:0046872">
    <property type="term" value="F:metal ion binding"/>
    <property type="evidence" value="ECO:0007669"/>
    <property type="project" value="UniProtKB-KW"/>
</dbReference>
<dbReference type="InterPro" id="IPR032466">
    <property type="entry name" value="Metal_Hydrolase"/>
</dbReference>